<feature type="compositionally biased region" description="Basic and acidic residues" evidence="1">
    <location>
        <begin position="281"/>
        <end position="291"/>
    </location>
</feature>
<proteinExistence type="predicted"/>
<feature type="non-terminal residue" evidence="2">
    <location>
        <position position="1"/>
    </location>
</feature>
<protein>
    <submittedName>
        <fullName evidence="2">Uncharacterized protein</fullName>
    </submittedName>
</protein>
<dbReference type="EMBL" id="GDID01007004">
    <property type="protein sequence ID" value="JAP89602.1"/>
    <property type="molecule type" value="Transcribed_RNA"/>
</dbReference>
<evidence type="ECO:0000313" key="2">
    <source>
        <dbReference type="EMBL" id="JAP89602.1"/>
    </source>
</evidence>
<organism evidence="2">
    <name type="scientific">Trepomonas sp. PC1</name>
    <dbReference type="NCBI Taxonomy" id="1076344"/>
    <lineage>
        <taxon>Eukaryota</taxon>
        <taxon>Metamonada</taxon>
        <taxon>Diplomonadida</taxon>
        <taxon>Hexamitidae</taxon>
        <taxon>Hexamitinae</taxon>
        <taxon>Trepomonas</taxon>
    </lineage>
</organism>
<name>A0A146JY32_9EUKA</name>
<gene>
    <name evidence="2" type="ORF">TPC1_30903</name>
</gene>
<reference evidence="2" key="1">
    <citation type="submission" date="2015-07" db="EMBL/GenBank/DDBJ databases">
        <title>Adaptation to a free-living lifestyle via gene acquisitions in the diplomonad Trepomonas sp. PC1.</title>
        <authorList>
            <person name="Xu F."/>
            <person name="Jerlstrom-Hultqvist J."/>
            <person name="Kolisko M."/>
            <person name="Simpson A.G.B."/>
            <person name="Roger A.J."/>
            <person name="Svard S.G."/>
            <person name="Andersson J.O."/>
        </authorList>
    </citation>
    <scope>NUCLEOTIDE SEQUENCE</scope>
    <source>
        <strain evidence="2">PC1</strain>
    </source>
</reference>
<feature type="region of interest" description="Disordered" evidence="1">
    <location>
        <begin position="265"/>
        <end position="318"/>
    </location>
</feature>
<accession>A0A146JY32</accession>
<sequence length="453" mass="52760">ALLAMLPTIQVPALRQTTKIPADELIKAVLSARSLFSTEEDVQKNLQPFMMRLHQRILSIQPRILDDFEHELTEQKLSASCMCLTGQGQQYQLITACIHFIQNLLKSKEPHKLLVSCKMAPAVFSTKPILEKAKIILNETAGEPWYYLSLPSFLTLLNVHTNPRLAPEFSNVSIFLDDPLNPNSRVEQQTQKLTFENATVEKVEFEPPQSPQKHLYAHQEYATRKQNLREKMQEKILEYHRDNPEHEASIKSPVKNVFVQSHQLLPPTESEAQRPMAKTRIRNDDYEEKQVIDPNSPPPKILYKNETPKKPKHQPPSKIESLHFDSLKESDLQPERDQFIEAKLKLIKQLTMLQKEKQKLSQITFQLIENEFFNERLLKLKKMNLKLKNIKQSIEKAHLQTKSEHSQKIENVKRFVVDEQMQIKSDLMEELQSSKKMLALRIRYKNAVDKNKK</sequence>
<dbReference type="AlphaFoldDB" id="A0A146JY32"/>
<evidence type="ECO:0000256" key="1">
    <source>
        <dbReference type="SAM" id="MobiDB-lite"/>
    </source>
</evidence>